<keyword evidence="2" id="KW-1185">Reference proteome</keyword>
<comment type="caution">
    <text evidence="1">The sequence shown here is derived from an EMBL/GenBank/DDBJ whole genome shotgun (WGS) entry which is preliminary data.</text>
</comment>
<gene>
    <name evidence="1" type="ORF">AL399_06855</name>
</gene>
<accession>A0A0Q4B7G4</accession>
<dbReference type="PATRIC" id="fig|1702214.3.peg.683"/>
<proteinExistence type="predicted"/>
<evidence type="ECO:0000313" key="2">
    <source>
        <dbReference type="Proteomes" id="UP000054172"/>
    </source>
</evidence>
<reference evidence="1" key="1">
    <citation type="submission" date="2015-08" db="EMBL/GenBank/DDBJ databases">
        <title>Candidatus Bacteriodes Periocalifornicus.</title>
        <authorList>
            <person name="McLean J.S."/>
            <person name="Kelley S."/>
        </authorList>
    </citation>
    <scope>NUCLEOTIDE SEQUENCE [LARGE SCALE GENOMIC DNA]</scope>
    <source>
        <strain evidence="1">12B</strain>
    </source>
</reference>
<dbReference type="EMBL" id="LIIK01000033">
    <property type="protein sequence ID" value="KQM08535.1"/>
    <property type="molecule type" value="Genomic_DNA"/>
</dbReference>
<sequence length="63" mass="6737">LVGKPFLIRKFKYLRAAANLVGILVGEVPSAASAFPSRAAAFMGAWRKSWMVCGGGDAMCAYR</sequence>
<organism evidence="1 2">
    <name type="scientific">Candidatus [Bacteroides] periocalifornicus</name>
    <dbReference type="NCBI Taxonomy" id="1702214"/>
    <lineage>
        <taxon>Bacteria</taxon>
        <taxon>Pseudomonadati</taxon>
        <taxon>Bacteroidota</taxon>
    </lineage>
</organism>
<protein>
    <submittedName>
        <fullName evidence="1">Uncharacterized protein</fullName>
    </submittedName>
</protein>
<dbReference type="AlphaFoldDB" id="A0A0Q4B7G4"/>
<evidence type="ECO:0000313" key="1">
    <source>
        <dbReference type="EMBL" id="KQM08535.1"/>
    </source>
</evidence>
<name>A0A0Q4B7G4_9BACT</name>
<feature type="non-terminal residue" evidence="1">
    <location>
        <position position="1"/>
    </location>
</feature>
<dbReference type="Proteomes" id="UP000054172">
    <property type="component" value="Unassembled WGS sequence"/>
</dbReference>